<dbReference type="InterPro" id="IPR011006">
    <property type="entry name" value="CheY-like_superfamily"/>
</dbReference>
<accession>A0A1G7J9I1</accession>
<gene>
    <name evidence="3" type="ORF">SAMN05216464_114105</name>
</gene>
<dbReference type="PANTHER" id="PTHR44520:SF2">
    <property type="entry name" value="RESPONSE REGULATOR RCP1"/>
    <property type="match status" value="1"/>
</dbReference>
<dbReference type="SMART" id="SM00448">
    <property type="entry name" value="REC"/>
    <property type="match status" value="1"/>
</dbReference>
<feature type="domain" description="Response regulatory" evidence="2">
    <location>
        <begin position="9"/>
        <end position="135"/>
    </location>
</feature>
<dbReference type="InterPro" id="IPR052893">
    <property type="entry name" value="TCS_response_regulator"/>
</dbReference>
<evidence type="ECO:0000259" key="2">
    <source>
        <dbReference type="PROSITE" id="PS50110"/>
    </source>
</evidence>
<evidence type="ECO:0000313" key="4">
    <source>
        <dbReference type="Proteomes" id="UP000199072"/>
    </source>
</evidence>
<keyword evidence="4" id="KW-1185">Reference proteome</keyword>
<keyword evidence="1" id="KW-0597">Phosphoprotein</keyword>
<proteinExistence type="predicted"/>
<dbReference type="InterPro" id="IPR001789">
    <property type="entry name" value="Sig_transdc_resp-reg_receiver"/>
</dbReference>
<organism evidence="3 4">
    <name type="scientific">Mucilaginibacter pineti</name>
    <dbReference type="NCBI Taxonomy" id="1391627"/>
    <lineage>
        <taxon>Bacteria</taxon>
        <taxon>Pseudomonadati</taxon>
        <taxon>Bacteroidota</taxon>
        <taxon>Sphingobacteriia</taxon>
        <taxon>Sphingobacteriales</taxon>
        <taxon>Sphingobacteriaceae</taxon>
        <taxon>Mucilaginibacter</taxon>
    </lineage>
</organism>
<dbReference type="RefSeq" id="WP_091153779.1">
    <property type="nucleotide sequence ID" value="NZ_FNAI01000014.1"/>
</dbReference>
<dbReference type="SUPFAM" id="SSF52172">
    <property type="entry name" value="CheY-like"/>
    <property type="match status" value="1"/>
</dbReference>
<sequence length="147" mass="16757">MIVTKSDVSACIIDDDPIYVYGFKKLIKLRGLHSQITSFSNGSQAITWLKNPFNIPNLPDVIFLDVNMPGMDGWEFLQEFAEIKSQLGKKISIYMLSSSINLNDVYRAKNNVDVVDYIFKPISGHQLTELLGMMQETEETKIQKYKS</sequence>
<dbReference type="PANTHER" id="PTHR44520">
    <property type="entry name" value="RESPONSE REGULATOR RCP1-RELATED"/>
    <property type="match status" value="1"/>
</dbReference>
<evidence type="ECO:0000256" key="1">
    <source>
        <dbReference type="PROSITE-ProRule" id="PRU00169"/>
    </source>
</evidence>
<dbReference type="PROSITE" id="PS50110">
    <property type="entry name" value="RESPONSE_REGULATORY"/>
    <property type="match status" value="1"/>
</dbReference>
<dbReference type="Gene3D" id="3.40.50.2300">
    <property type="match status" value="1"/>
</dbReference>
<dbReference type="AlphaFoldDB" id="A0A1G7J9I1"/>
<dbReference type="GO" id="GO:0000160">
    <property type="term" value="P:phosphorelay signal transduction system"/>
    <property type="evidence" value="ECO:0007669"/>
    <property type="project" value="InterPro"/>
</dbReference>
<protein>
    <submittedName>
        <fullName evidence="3">Response regulator receiver domain-containing protein</fullName>
    </submittedName>
</protein>
<dbReference type="STRING" id="1391627.SAMN05216464_114105"/>
<evidence type="ECO:0000313" key="3">
    <source>
        <dbReference type="EMBL" id="SDF21555.1"/>
    </source>
</evidence>
<dbReference type="OrthoDB" id="1121174at2"/>
<dbReference type="EMBL" id="FNAI01000014">
    <property type="protein sequence ID" value="SDF21555.1"/>
    <property type="molecule type" value="Genomic_DNA"/>
</dbReference>
<dbReference type="Pfam" id="PF00072">
    <property type="entry name" value="Response_reg"/>
    <property type="match status" value="1"/>
</dbReference>
<dbReference type="Proteomes" id="UP000199072">
    <property type="component" value="Unassembled WGS sequence"/>
</dbReference>
<reference evidence="3 4" key="1">
    <citation type="submission" date="2016-10" db="EMBL/GenBank/DDBJ databases">
        <authorList>
            <person name="de Groot N.N."/>
        </authorList>
    </citation>
    <scope>NUCLEOTIDE SEQUENCE [LARGE SCALE GENOMIC DNA]</scope>
    <source>
        <strain evidence="3 4">47C3B</strain>
    </source>
</reference>
<feature type="modified residue" description="4-aspartylphosphate" evidence="1">
    <location>
        <position position="65"/>
    </location>
</feature>
<name>A0A1G7J9I1_9SPHI</name>